<dbReference type="EMBL" id="CACTIH010007537">
    <property type="protein sequence ID" value="CAA3015247.1"/>
    <property type="molecule type" value="Genomic_DNA"/>
</dbReference>
<dbReference type="Gramene" id="OE9A046052T1">
    <property type="protein sequence ID" value="OE9A046052C1"/>
    <property type="gene ID" value="OE9A046052"/>
</dbReference>
<reference evidence="2 3" key="1">
    <citation type="submission" date="2019-12" db="EMBL/GenBank/DDBJ databases">
        <authorList>
            <person name="Alioto T."/>
            <person name="Alioto T."/>
            <person name="Gomez Garrido J."/>
        </authorList>
    </citation>
    <scope>NUCLEOTIDE SEQUENCE [LARGE SCALE GENOMIC DNA]</scope>
</reference>
<evidence type="ECO:0000256" key="1">
    <source>
        <dbReference type="SAM" id="MobiDB-lite"/>
    </source>
</evidence>
<dbReference type="PANTHER" id="PTHR36024">
    <property type="entry name" value="ANKYRIN REPEAT PROTEIN SKIP35"/>
    <property type="match status" value="1"/>
</dbReference>
<evidence type="ECO:0000313" key="2">
    <source>
        <dbReference type="EMBL" id="CAA3015247.1"/>
    </source>
</evidence>
<sequence length="211" mass="23694">MEMETDEIGDPILSNGNRENEAVVISTPKVEGESSGNVVFSREAPLERLLECNEDEVLKTEVGAKVQKKIETERAGTLTARFSYNYLLFKTFIDLAGNHLTGKDLTETFDARYFSFALSSSPIDHGWASVMSATSIQGLSGMLVEGRANNVNQAYVFLHYLLNPRMVKRMRQLLTTYKEDILILNLKDKVNLKGRDVMVLFPWTVILIGLV</sequence>
<dbReference type="PANTHER" id="PTHR36024:SF1">
    <property type="entry name" value="OS11G0246900 PROTEIN"/>
    <property type="match status" value="1"/>
</dbReference>
<proteinExistence type="predicted"/>
<protein>
    <submittedName>
        <fullName evidence="2">Uncharacterized protein</fullName>
    </submittedName>
</protein>
<evidence type="ECO:0000313" key="3">
    <source>
        <dbReference type="Proteomes" id="UP000594638"/>
    </source>
</evidence>
<dbReference type="InterPro" id="IPR044956">
    <property type="entry name" value="SKIP35"/>
</dbReference>
<accession>A0A8S0U8J2</accession>
<dbReference type="AlphaFoldDB" id="A0A8S0U8J2"/>
<keyword evidence="3" id="KW-1185">Reference proteome</keyword>
<feature type="region of interest" description="Disordered" evidence="1">
    <location>
        <begin position="1"/>
        <end position="20"/>
    </location>
</feature>
<name>A0A8S0U8J2_OLEEU</name>
<organism evidence="2 3">
    <name type="scientific">Olea europaea subsp. europaea</name>
    <dbReference type="NCBI Taxonomy" id="158383"/>
    <lineage>
        <taxon>Eukaryota</taxon>
        <taxon>Viridiplantae</taxon>
        <taxon>Streptophyta</taxon>
        <taxon>Embryophyta</taxon>
        <taxon>Tracheophyta</taxon>
        <taxon>Spermatophyta</taxon>
        <taxon>Magnoliopsida</taxon>
        <taxon>eudicotyledons</taxon>
        <taxon>Gunneridae</taxon>
        <taxon>Pentapetalae</taxon>
        <taxon>asterids</taxon>
        <taxon>lamiids</taxon>
        <taxon>Lamiales</taxon>
        <taxon>Oleaceae</taxon>
        <taxon>Oleeae</taxon>
        <taxon>Olea</taxon>
    </lineage>
</organism>
<dbReference type="Proteomes" id="UP000594638">
    <property type="component" value="Unassembled WGS sequence"/>
</dbReference>
<gene>
    <name evidence="2" type="ORF">OLEA9_A046052</name>
</gene>
<comment type="caution">
    <text evidence="2">The sequence shown here is derived from an EMBL/GenBank/DDBJ whole genome shotgun (WGS) entry which is preliminary data.</text>
</comment>